<dbReference type="AlphaFoldDB" id="A0A0C2YGN6"/>
<reference evidence="2 3" key="1">
    <citation type="submission" date="2014-04" db="EMBL/GenBank/DDBJ databases">
        <authorList>
            <consortium name="DOE Joint Genome Institute"/>
            <person name="Kuo A."/>
            <person name="Gay G."/>
            <person name="Dore J."/>
            <person name="Kohler A."/>
            <person name="Nagy L.G."/>
            <person name="Floudas D."/>
            <person name="Copeland A."/>
            <person name="Barry K.W."/>
            <person name="Cichocki N."/>
            <person name="Veneault-Fourrey C."/>
            <person name="LaButti K."/>
            <person name="Lindquist E.A."/>
            <person name="Lipzen A."/>
            <person name="Lundell T."/>
            <person name="Morin E."/>
            <person name="Murat C."/>
            <person name="Sun H."/>
            <person name="Tunlid A."/>
            <person name="Henrissat B."/>
            <person name="Grigoriev I.V."/>
            <person name="Hibbett D.S."/>
            <person name="Martin F."/>
            <person name="Nordberg H.P."/>
            <person name="Cantor M.N."/>
            <person name="Hua S.X."/>
        </authorList>
    </citation>
    <scope>NUCLEOTIDE SEQUENCE [LARGE SCALE GENOMIC DNA]</scope>
    <source>
        <strain evidence="3">h7</strain>
    </source>
</reference>
<sequence length="110" mass="12181">MRTPSSLTLMSMRNPNPEQNGLTAATDGRSEMMLVLANMSNILNDLQVGFTQLDESAESFARLPSRSRANQETIPALSQRIAENDVDRAFNEIKLKLSDEITQQVAISVK</sequence>
<feature type="region of interest" description="Disordered" evidence="1">
    <location>
        <begin position="1"/>
        <end position="20"/>
    </location>
</feature>
<proteinExistence type="predicted"/>
<dbReference type="EMBL" id="KN831783">
    <property type="protein sequence ID" value="KIM40262.1"/>
    <property type="molecule type" value="Genomic_DNA"/>
</dbReference>
<name>A0A0C2YGN6_HEBCY</name>
<protein>
    <submittedName>
        <fullName evidence="2">Uncharacterized protein</fullName>
    </submittedName>
</protein>
<reference evidence="3" key="2">
    <citation type="submission" date="2015-01" db="EMBL/GenBank/DDBJ databases">
        <title>Evolutionary Origins and Diversification of the Mycorrhizal Mutualists.</title>
        <authorList>
            <consortium name="DOE Joint Genome Institute"/>
            <consortium name="Mycorrhizal Genomics Consortium"/>
            <person name="Kohler A."/>
            <person name="Kuo A."/>
            <person name="Nagy L.G."/>
            <person name="Floudas D."/>
            <person name="Copeland A."/>
            <person name="Barry K.W."/>
            <person name="Cichocki N."/>
            <person name="Veneault-Fourrey C."/>
            <person name="LaButti K."/>
            <person name="Lindquist E.A."/>
            <person name="Lipzen A."/>
            <person name="Lundell T."/>
            <person name="Morin E."/>
            <person name="Murat C."/>
            <person name="Riley R."/>
            <person name="Ohm R."/>
            <person name="Sun H."/>
            <person name="Tunlid A."/>
            <person name="Henrissat B."/>
            <person name="Grigoriev I.V."/>
            <person name="Hibbett D.S."/>
            <person name="Martin F."/>
        </authorList>
    </citation>
    <scope>NUCLEOTIDE SEQUENCE [LARGE SCALE GENOMIC DNA]</scope>
    <source>
        <strain evidence="3">h7</strain>
    </source>
</reference>
<keyword evidence="3" id="KW-1185">Reference proteome</keyword>
<gene>
    <name evidence="2" type="ORF">M413DRAFT_175557</name>
</gene>
<dbReference type="HOGENOM" id="CLU_2171381_0_0_1"/>
<evidence type="ECO:0000313" key="2">
    <source>
        <dbReference type="EMBL" id="KIM40262.1"/>
    </source>
</evidence>
<evidence type="ECO:0000256" key="1">
    <source>
        <dbReference type="SAM" id="MobiDB-lite"/>
    </source>
</evidence>
<accession>A0A0C2YGN6</accession>
<evidence type="ECO:0000313" key="3">
    <source>
        <dbReference type="Proteomes" id="UP000053424"/>
    </source>
</evidence>
<dbReference type="Proteomes" id="UP000053424">
    <property type="component" value="Unassembled WGS sequence"/>
</dbReference>
<organism evidence="2 3">
    <name type="scientific">Hebeloma cylindrosporum</name>
    <dbReference type="NCBI Taxonomy" id="76867"/>
    <lineage>
        <taxon>Eukaryota</taxon>
        <taxon>Fungi</taxon>
        <taxon>Dikarya</taxon>
        <taxon>Basidiomycota</taxon>
        <taxon>Agaricomycotina</taxon>
        <taxon>Agaricomycetes</taxon>
        <taxon>Agaricomycetidae</taxon>
        <taxon>Agaricales</taxon>
        <taxon>Agaricineae</taxon>
        <taxon>Hymenogastraceae</taxon>
        <taxon>Hebeloma</taxon>
    </lineage>
</organism>